<dbReference type="STRING" id="568069.A0A1J1IQG0"/>
<dbReference type="InterPro" id="IPR036412">
    <property type="entry name" value="HAD-like_sf"/>
</dbReference>
<keyword evidence="3" id="KW-0106">Calcium</keyword>
<dbReference type="InterPro" id="IPR019140">
    <property type="entry name" value="MCM_complex-bd"/>
</dbReference>
<dbReference type="SUPFAM" id="SSF56784">
    <property type="entry name" value="HAD-like"/>
    <property type="match status" value="1"/>
</dbReference>
<dbReference type="Pfam" id="PF02121">
    <property type="entry name" value="IP_trans"/>
    <property type="match status" value="1"/>
</dbReference>
<dbReference type="PRINTS" id="PR00391">
    <property type="entry name" value="PITRANSFER"/>
</dbReference>
<dbReference type="SMART" id="SM01127">
    <property type="entry name" value="DDHD"/>
    <property type="match status" value="1"/>
</dbReference>
<evidence type="ECO:0000256" key="1">
    <source>
        <dbReference type="ARBA" id="ARBA00010316"/>
    </source>
</evidence>
<dbReference type="FunFam" id="3.30.530.20:FF:000001">
    <property type="entry name" value="Phosphatidylinositol transfer protein membrane associated 2"/>
    <property type="match status" value="1"/>
</dbReference>
<evidence type="ECO:0000256" key="4">
    <source>
        <dbReference type="SAM" id="MobiDB-lite"/>
    </source>
</evidence>
<feature type="domain" description="DDHD" evidence="5">
    <location>
        <begin position="1220"/>
        <end position="1400"/>
    </location>
</feature>
<evidence type="ECO:0000256" key="3">
    <source>
        <dbReference type="ARBA" id="ARBA00022837"/>
    </source>
</evidence>
<dbReference type="SUPFAM" id="SSF55961">
    <property type="entry name" value="Bet v1-like"/>
    <property type="match status" value="1"/>
</dbReference>
<dbReference type="GO" id="GO:0046872">
    <property type="term" value="F:metal ion binding"/>
    <property type="evidence" value="ECO:0007669"/>
    <property type="project" value="InterPro"/>
</dbReference>
<dbReference type="Pfam" id="PF24694">
    <property type="entry name" value="LNS2_PITM1-3"/>
    <property type="match status" value="1"/>
</dbReference>
<proteinExistence type="inferred from homology"/>
<dbReference type="InterPro" id="IPR001666">
    <property type="entry name" value="PI_transfer"/>
</dbReference>
<comment type="similarity">
    <text evidence="1">Belongs to the PtdIns transfer protein family. PI transfer class IIA subfamily.</text>
</comment>
<feature type="region of interest" description="Disordered" evidence="4">
    <location>
        <begin position="1195"/>
        <end position="1214"/>
    </location>
</feature>
<dbReference type="GO" id="GO:0031210">
    <property type="term" value="F:phosphatidylcholine binding"/>
    <property type="evidence" value="ECO:0007669"/>
    <property type="project" value="TreeGrafter"/>
</dbReference>
<dbReference type="InterPro" id="IPR023393">
    <property type="entry name" value="START-like_dom_sf"/>
</dbReference>
<sequence>MEEVKFWKKDFVIDNEEACLLKLNELSFEERKPLRENLKLNEINKLVCLIGMITDSKEPEYYCKKYKLKTKDGSIRYENGKFSDKMSFEMDETPEEMEKNLDERKIFLVASHSSTNDWVNDINQATNESIGNKRKIDDDIKIKHDTYTVKAYENVDLPINSLVEIIGFLSVQPEKSTTDPPMETDGFGDENNDNISKFIIHAMKIKELPHNNPLMDKDASNEEDIIQESQCEEIRKDLLKILTHFMFGDETAAEFLLCHLIANIYARTNGEVLGKFSINLTCQEISNNILSDHITKFYNFLETLVPNSVYFPLTIDNFNKTSFVPTKDYSSNRLQTGLLQLPKHTHLVLDETKLENGKLEQSGCLAVAELTEFIKLQQVNYDFKFYKIPFETNIHVMIWSEGKSLLPCDYIVPIKISDQESLRLVNENIAAGMHFIKPKLNIIRRYLTDCRLKNFEIAEEETKMIENDFVKMREEKNLEVEQLHSLLVLSRLIGISKGNKKLSVSAWEAAKALEMKRTERIVKKKMLIKEYRIPLPLTVEEYRIAQLFMIAKKSREESKGHGSGVEIIVNEPYEDGPGGKGGQYTRKIYHVGSHLPGWIKGLLPKSALTVEEEAWNAYPYTKTRYTCPFVEKFSLEIETYYFPDDGHQDNVFKLSGGDLRNRIVDVIDIVKDQLYGADYVREEDPKLFVSEKTARGPLNETWLEDHWNEVKGKSQPTSKNMSLMCAYKLCRVEFRYWGMQTKLEKFIHDTALRKTMVRAHRQAWAWQDEWHGLTMDDIREIEKQTQLALQKKMGNDDGSYGEEEDDVLTVEIPEQSASDNASRQSNQFNSIEKTEENSTPMIMKRNPVPIVNAIAASADVSSDDDEDETAMKRIEEKQQVGGGKRFSGTMNSRLQGSKGALPSPIGSANSFDLQVANWRMEKLEVDSKSGSEEEFYDCLDMSESTTLTKWSSLELLAEEDDSSPPQTAKIQEDTIFSHDYLKRVASERGTRRRLGPSPSIERSHSRDSPPGSPGPSSCATSVLILVFHAGSCLDANSDLTAKKSDVTTFRGAMESVARQHYPSLVGHFVIKLVSCPPVCTDALGILSSLSPYSFDASPSQIDVPSFTDIPIGAIPLLTTCTQDFVDAVNRSVGQANQVYGEFLKSEDGRGFNGQVVVISDSIGSILAHDALCRSTRRGSDSSGMDHMEIEHNDLDANRLLMAPSPRRRSSSTSENRLPKLDFEVGDFFMFGSSLSVILASRRLMDSKLGATRPQCSQVYNLFHPTDPIAARLEPLISARFSMLSPVNIPRYAKYPLGNGQPYHLLELIHTSPHMFSDLPAPRRSSDTSIQSNISGLIDNVPLTTIQHLQHRWWGNKRLDFALYCPEGLSNFPAHALPHLFHASYWESSDVIAFILRQIGRFDMNALAGGDDGKEGSSFKPGQPREKWNKKRTSVKLKNVAANHRANDVIVKEGEAQKLTARFMYGPLDMITLAGEKVDIHIMKDPPASEWTLLSTEVTDKTGRIIYTIPDGKSVGYGIYPVKMVVRGDHTSVDFYLTVVPPRTETVVFSIDGSFTASMSVTGRDPKVRAGAVDICRHWQELGYLLIYITGRPDMQQQRVVSWLSQHNFPHGLVSFADGLSTDPLGHKAAYLNNLIQNHGLEIHACYGSSKDISVYTSIGLKPKQIYIVGKVAKKLQSLATPLTEGYAAHLNNLMAHGGSRPAQGNQRMIIPRGCFNLPGVTPSMRRRSNETLAMSSPVPGNIKTVYQSFKKQKNNITDSDPTKRMIQIFYKVKEQTYAFLR</sequence>
<dbReference type="InterPro" id="IPR055261">
    <property type="entry name" value="PI_transfer_N"/>
</dbReference>
<feature type="region of interest" description="Disordered" evidence="4">
    <location>
        <begin position="1409"/>
        <end position="1430"/>
    </location>
</feature>
<feature type="compositionally biased region" description="Polar residues" evidence="4">
    <location>
        <begin position="815"/>
        <end position="831"/>
    </location>
</feature>
<keyword evidence="7" id="KW-1185">Reference proteome</keyword>
<dbReference type="GO" id="GO:0008525">
    <property type="term" value="F:phosphatidylcholine transporter activity"/>
    <property type="evidence" value="ECO:0007669"/>
    <property type="project" value="TreeGrafter"/>
</dbReference>
<dbReference type="Gene3D" id="3.30.530.20">
    <property type="match status" value="1"/>
</dbReference>
<dbReference type="InterPro" id="IPR004177">
    <property type="entry name" value="DDHD_dom"/>
</dbReference>
<dbReference type="InterPro" id="IPR031315">
    <property type="entry name" value="LNS2/PITP"/>
</dbReference>
<organism evidence="6 7">
    <name type="scientific">Clunio marinus</name>
    <dbReference type="NCBI Taxonomy" id="568069"/>
    <lineage>
        <taxon>Eukaryota</taxon>
        <taxon>Metazoa</taxon>
        <taxon>Ecdysozoa</taxon>
        <taxon>Arthropoda</taxon>
        <taxon>Hexapoda</taxon>
        <taxon>Insecta</taxon>
        <taxon>Pterygota</taxon>
        <taxon>Neoptera</taxon>
        <taxon>Endopterygota</taxon>
        <taxon>Diptera</taxon>
        <taxon>Nematocera</taxon>
        <taxon>Chironomoidea</taxon>
        <taxon>Chironomidae</taxon>
        <taxon>Clunio</taxon>
    </lineage>
</organism>
<feature type="compositionally biased region" description="Basic and acidic residues" evidence="4">
    <location>
        <begin position="1410"/>
        <end position="1426"/>
    </location>
</feature>
<name>A0A1J1IQG0_9DIPT</name>
<feature type="region of interest" description="Disordered" evidence="4">
    <location>
        <begin position="987"/>
        <end position="1016"/>
    </location>
</feature>
<dbReference type="SMART" id="SM00775">
    <property type="entry name" value="LNS2"/>
    <property type="match status" value="1"/>
</dbReference>
<keyword evidence="2" id="KW-0597">Phosphoprotein</keyword>
<dbReference type="EMBL" id="CVRI01000056">
    <property type="protein sequence ID" value="CRL01780.1"/>
    <property type="molecule type" value="Genomic_DNA"/>
</dbReference>
<dbReference type="GO" id="GO:0005737">
    <property type="term" value="C:cytoplasm"/>
    <property type="evidence" value="ECO:0007669"/>
    <property type="project" value="TreeGrafter"/>
</dbReference>
<dbReference type="CDD" id="cd08889">
    <property type="entry name" value="SRPBCC_PITPNM1-2_like"/>
    <property type="match status" value="1"/>
</dbReference>
<dbReference type="PROSITE" id="PS51043">
    <property type="entry name" value="DDHD"/>
    <property type="match status" value="1"/>
</dbReference>
<dbReference type="Pfam" id="PF09739">
    <property type="entry name" value="MCM_bind"/>
    <property type="match status" value="2"/>
</dbReference>
<protein>
    <submittedName>
        <fullName evidence="6">CLUMA_CG014996, isoform A</fullName>
    </submittedName>
</protein>
<dbReference type="FunFam" id="3.40.50.1000:FF:000173">
    <property type="entry name" value="Membrane-associated phosphatidylinositol transfer protein 2"/>
    <property type="match status" value="1"/>
</dbReference>
<evidence type="ECO:0000313" key="6">
    <source>
        <dbReference type="EMBL" id="CRL01780.1"/>
    </source>
</evidence>
<feature type="region of interest" description="Disordered" evidence="4">
    <location>
        <begin position="874"/>
        <end position="906"/>
    </location>
</feature>
<dbReference type="PANTHER" id="PTHR10658:SF81">
    <property type="entry name" value="PROTEIN RETINAL DEGENERATION B"/>
    <property type="match status" value="1"/>
</dbReference>
<evidence type="ECO:0000256" key="2">
    <source>
        <dbReference type="ARBA" id="ARBA00022553"/>
    </source>
</evidence>
<reference evidence="6 7" key="1">
    <citation type="submission" date="2015-04" db="EMBL/GenBank/DDBJ databases">
        <authorList>
            <person name="Syromyatnikov M.Y."/>
            <person name="Popov V.N."/>
        </authorList>
    </citation>
    <scope>NUCLEOTIDE SEQUENCE [LARGE SCALE GENOMIC DNA]</scope>
</reference>
<dbReference type="Pfam" id="PF02862">
    <property type="entry name" value="DDHD"/>
    <property type="match status" value="1"/>
</dbReference>
<dbReference type="Pfam" id="PF24695">
    <property type="entry name" value="PITM1-3"/>
    <property type="match status" value="1"/>
</dbReference>
<evidence type="ECO:0000313" key="7">
    <source>
        <dbReference type="Proteomes" id="UP000183832"/>
    </source>
</evidence>
<accession>A0A1J1IQG0</accession>
<dbReference type="Proteomes" id="UP000183832">
    <property type="component" value="Unassembled WGS sequence"/>
</dbReference>
<feature type="region of interest" description="Disordered" evidence="4">
    <location>
        <begin position="814"/>
        <end position="845"/>
    </location>
</feature>
<dbReference type="PANTHER" id="PTHR10658">
    <property type="entry name" value="PHOSPHATIDYLINOSITOL TRANSFER PROTEIN"/>
    <property type="match status" value="1"/>
</dbReference>
<gene>
    <name evidence="6" type="ORF">CLUMA_CG014996</name>
</gene>
<dbReference type="GO" id="GO:0008526">
    <property type="term" value="F:phosphatidylinositol transfer activity"/>
    <property type="evidence" value="ECO:0007669"/>
    <property type="project" value="TreeGrafter"/>
</dbReference>
<evidence type="ECO:0000259" key="5">
    <source>
        <dbReference type="PROSITE" id="PS51043"/>
    </source>
</evidence>
<dbReference type="GO" id="GO:0035091">
    <property type="term" value="F:phosphatidylinositol binding"/>
    <property type="evidence" value="ECO:0007669"/>
    <property type="project" value="TreeGrafter"/>
</dbReference>
<dbReference type="OrthoDB" id="18453at2759"/>